<dbReference type="OMA" id="HWLEDIW"/>
<protein>
    <submittedName>
        <fullName evidence="1">Uncharacterized protein</fullName>
    </submittedName>
</protein>
<dbReference type="EMBL" id="KZ293644">
    <property type="protein sequence ID" value="PBL04064.1"/>
    <property type="molecule type" value="Genomic_DNA"/>
</dbReference>
<accession>A0A2H3EXE0</accession>
<organism evidence="1 2">
    <name type="scientific">Armillaria gallica</name>
    <name type="common">Bulbous honey fungus</name>
    <name type="synonym">Armillaria bulbosa</name>
    <dbReference type="NCBI Taxonomy" id="47427"/>
    <lineage>
        <taxon>Eukaryota</taxon>
        <taxon>Fungi</taxon>
        <taxon>Dikarya</taxon>
        <taxon>Basidiomycota</taxon>
        <taxon>Agaricomycotina</taxon>
        <taxon>Agaricomycetes</taxon>
        <taxon>Agaricomycetidae</taxon>
        <taxon>Agaricales</taxon>
        <taxon>Marasmiineae</taxon>
        <taxon>Physalacriaceae</taxon>
        <taxon>Armillaria</taxon>
    </lineage>
</organism>
<evidence type="ECO:0000313" key="2">
    <source>
        <dbReference type="Proteomes" id="UP000217790"/>
    </source>
</evidence>
<reference evidence="2" key="1">
    <citation type="journal article" date="2017" name="Nat. Ecol. Evol.">
        <title>Genome expansion and lineage-specific genetic innovations in the forest pathogenic fungi Armillaria.</title>
        <authorList>
            <person name="Sipos G."/>
            <person name="Prasanna A.N."/>
            <person name="Walter M.C."/>
            <person name="O'Connor E."/>
            <person name="Balint B."/>
            <person name="Krizsan K."/>
            <person name="Kiss B."/>
            <person name="Hess J."/>
            <person name="Varga T."/>
            <person name="Slot J."/>
            <person name="Riley R."/>
            <person name="Boka B."/>
            <person name="Rigling D."/>
            <person name="Barry K."/>
            <person name="Lee J."/>
            <person name="Mihaltcheva S."/>
            <person name="LaButti K."/>
            <person name="Lipzen A."/>
            <person name="Waldron R."/>
            <person name="Moloney N.M."/>
            <person name="Sperisen C."/>
            <person name="Kredics L."/>
            <person name="Vagvoelgyi C."/>
            <person name="Patrignani A."/>
            <person name="Fitzpatrick D."/>
            <person name="Nagy I."/>
            <person name="Doyle S."/>
            <person name="Anderson J.B."/>
            <person name="Grigoriev I.V."/>
            <person name="Gueldener U."/>
            <person name="Muensterkoetter M."/>
            <person name="Nagy L.G."/>
        </authorList>
    </citation>
    <scope>NUCLEOTIDE SEQUENCE [LARGE SCALE GENOMIC DNA]</scope>
    <source>
        <strain evidence="2">Ar21-2</strain>
    </source>
</reference>
<proteinExistence type="predicted"/>
<gene>
    <name evidence="1" type="ORF">ARMGADRAFT_1070548</name>
</gene>
<dbReference type="InParanoid" id="A0A2H3EXE0"/>
<evidence type="ECO:0000313" key="1">
    <source>
        <dbReference type="EMBL" id="PBL04064.1"/>
    </source>
</evidence>
<dbReference type="Proteomes" id="UP000217790">
    <property type="component" value="Unassembled WGS sequence"/>
</dbReference>
<dbReference type="OrthoDB" id="2887859at2759"/>
<keyword evidence="2" id="KW-1185">Reference proteome</keyword>
<sequence length="209" mass="24255">MTLFPLRNKDDISAWRKAMYRRHQGTAVEPRTSNEEATSSVEVKVVTRLKRLRNTNQYEITSVPVAIPKPAPPPDLFPKYGADARVIVQEFEDYLKGRMPHDYVERLLCFYFKRNSRRQGQLMLFVDPLDNLYRMQKNYADVVAKALQTDSPSEQQQKLARAGEPIGQLVHWLEDIWHAGIDGPQNLRLAYGKRRLKWQRESISVATTV</sequence>
<dbReference type="AlphaFoldDB" id="A0A2H3EXE0"/>
<name>A0A2H3EXE0_ARMGA</name>